<protein>
    <submittedName>
        <fullName evidence="2">Leptin receptor gene-related protein</fullName>
    </submittedName>
</protein>
<reference evidence="2" key="1">
    <citation type="submission" date="2022-11" db="UniProtKB">
        <authorList>
            <consortium name="WormBaseParasite"/>
        </authorList>
    </citation>
    <scope>IDENTIFICATION</scope>
</reference>
<accession>A0AC34RHR1</accession>
<dbReference type="WBParaSite" id="JU765_v2.g70.t1">
    <property type="protein sequence ID" value="JU765_v2.g70.t1"/>
    <property type="gene ID" value="JU765_v2.g70"/>
</dbReference>
<evidence type="ECO:0000313" key="2">
    <source>
        <dbReference type="WBParaSite" id="JU765_v2.g70.t1"/>
    </source>
</evidence>
<organism evidence="1 2">
    <name type="scientific">Panagrolaimus sp. JU765</name>
    <dbReference type="NCBI Taxonomy" id="591449"/>
    <lineage>
        <taxon>Eukaryota</taxon>
        <taxon>Metazoa</taxon>
        <taxon>Ecdysozoa</taxon>
        <taxon>Nematoda</taxon>
        <taxon>Chromadorea</taxon>
        <taxon>Rhabditida</taxon>
        <taxon>Tylenchina</taxon>
        <taxon>Panagrolaimomorpha</taxon>
        <taxon>Panagrolaimoidea</taxon>
        <taxon>Panagrolaimidae</taxon>
        <taxon>Panagrolaimus</taxon>
    </lineage>
</organism>
<proteinExistence type="predicted"/>
<name>A0AC34RHR1_9BILA</name>
<dbReference type="Proteomes" id="UP000887576">
    <property type="component" value="Unplaced"/>
</dbReference>
<sequence>MNHTFISRSWWPLFVIVFYLLAPMPTALAKRMSYEAPTTTPCMEFAVFITTGIVISAFALPFVLAHAGTIQWGACFFTNIGSLIIFMTILSYFYVHRDENSWNAPLF</sequence>
<evidence type="ECO:0000313" key="1">
    <source>
        <dbReference type="Proteomes" id="UP000887576"/>
    </source>
</evidence>